<accession>A0ABN9T8Q1</accession>
<feature type="compositionally biased region" description="Basic and acidic residues" evidence="1">
    <location>
        <begin position="10"/>
        <end position="20"/>
    </location>
</feature>
<evidence type="ECO:0000313" key="2">
    <source>
        <dbReference type="EMBL" id="CAK0841494.1"/>
    </source>
</evidence>
<dbReference type="Proteomes" id="UP001189429">
    <property type="component" value="Unassembled WGS sequence"/>
</dbReference>
<feature type="compositionally biased region" description="Basic and acidic residues" evidence="1">
    <location>
        <begin position="203"/>
        <end position="218"/>
    </location>
</feature>
<proteinExistence type="predicted"/>
<evidence type="ECO:0000313" key="3">
    <source>
        <dbReference type="Proteomes" id="UP001189429"/>
    </source>
</evidence>
<feature type="compositionally biased region" description="Low complexity" evidence="1">
    <location>
        <begin position="82"/>
        <end position="94"/>
    </location>
</feature>
<organism evidence="2 3">
    <name type="scientific">Prorocentrum cordatum</name>
    <dbReference type="NCBI Taxonomy" id="2364126"/>
    <lineage>
        <taxon>Eukaryota</taxon>
        <taxon>Sar</taxon>
        <taxon>Alveolata</taxon>
        <taxon>Dinophyceae</taxon>
        <taxon>Prorocentrales</taxon>
        <taxon>Prorocentraceae</taxon>
        <taxon>Prorocentrum</taxon>
    </lineage>
</organism>
<keyword evidence="3" id="KW-1185">Reference proteome</keyword>
<evidence type="ECO:0000256" key="1">
    <source>
        <dbReference type="SAM" id="MobiDB-lite"/>
    </source>
</evidence>
<comment type="caution">
    <text evidence="2">The sequence shown here is derived from an EMBL/GenBank/DDBJ whole genome shotgun (WGS) entry which is preliminary data.</text>
</comment>
<feature type="compositionally biased region" description="Basic and acidic residues" evidence="1">
    <location>
        <begin position="95"/>
        <end position="120"/>
    </location>
</feature>
<feature type="region of interest" description="Disordered" evidence="1">
    <location>
        <begin position="67"/>
        <end position="173"/>
    </location>
</feature>
<protein>
    <submittedName>
        <fullName evidence="2">Uncharacterized protein</fullName>
    </submittedName>
</protein>
<dbReference type="EMBL" id="CAUYUJ010014459">
    <property type="protein sequence ID" value="CAK0841494.1"/>
    <property type="molecule type" value="Genomic_DNA"/>
</dbReference>
<gene>
    <name evidence="2" type="ORF">PCOR1329_LOCUS36676</name>
</gene>
<reference evidence="2" key="1">
    <citation type="submission" date="2023-10" db="EMBL/GenBank/DDBJ databases">
        <authorList>
            <person name="Chen Y."/>
            <person name="Shah S."/>
            <person name="Dougan E. K."/>
            <person name="Thang M."/>
            <person name="Chan C."/>
        </authorList>
    </citation>
    <scope>NUCLEOTIDE SEQUENCE [LARGE SCALE GENOMIC DNA]</scope>
</reference>
<name>A0ABN9T8Q1_9DINO</name>
<feature type="compositionally biased region" description="Basic and acidic residues" evidence="1">
    <location>
        <begin position="128"/>
        <end position="173"/>
    </location>
</feature>
<feature type="region of interest" description="Disordered" evidence="1">
    <location>
        <begin position="1"/>
        <end position="29"/>
    </location>
</feature>
<sequence>MASLPLPDGEDPHGRKENPKRNGSLSYERYELYKGSKTVQEARENGAIRADFENDYKKGFLKIVKRSGAAVAAEAKAEPNAKPKAAGKQAAAPKPDAKQDAENKKECSKKGEGETGKANEKGASVAEPSKENKGKPNEEADKNAEQDGKAKEDKRKNTVTEKRGESLGKSKELVGIRQRTEGVMQVLFQARTERCATMVRGQAGDEREREGRRGEGRCRSLPAKPRHPSALVDGDTRGDALLVVGAEAIQRVLDDRVPHWSIPAGQRLRAMLASGGIFATTCEKASGLELCEIPGGSQVDGLPLASSSETLLQRTPPPKRIIEPGALDGLWGGERWPLFAVRDEGRSPAQVLRE</sequence>
<feature type="region of interest" description="Disordered" evidence="1">
    <location>
        <begin position="200"/>
        <end position="233"/>
    </location>
</feature>